<evidence type="ECO:0000256" key="1">
    <source>
        <dbReference type="ARBA" id="ARBA00022729"/>
    </source>
</evidence>
<name>A0AAW1B8D2_CROAD</name>
<dbReference type="Gene3D" id="2.60.40.10">
    <property type="entry name" value="Immunoglobulins"/>
    <property type="match status" value="3"/>
</dbReference>
<protein>
    <submittedName>
        <fullName evidence="7">Interleukin-12 subunit beta-like</fullName>
    </submittedName>
</protein>
<feature type="region of interest" description="Disordered" evidence="5">
    <location>
        <begin position="618"/>
        <end position="797"/>
    </location>
</feature>
<evidence type="ECO:0000256" key="5">
    <source>
        <dbReference type="SAM" id="MobiDB-lite"/>
    </source>
</evidence>
<feature type="region of interest" description="Disordered" evidence="5">
    <location>
        <begin position="507"/>
        <end position="597"/>
    </location>
</feature>
<evidence type="ECO:0000256" key="3">
    <source>
        <dbReference type="ARBA" id="ARBA00023180"/>
    </source>
</evidence>
<feature type="region of interest" description="Disordered" evidence="5">
    <location>
        <begin position="393"/>
        <end position="425"/>
    </location>
</feature>
<dbReference type="InterPro" id="IPR003599">
    <property type="entry name" value="Ig_sub"/>
</dbReference>
<dbReference type="AlphaFoldDB" id="A0AAW1B8D2"/>
<feature type="compositionally biased region" description="Pro residues" evidence="5">
    <location>
        <begin position="341"/>
        <end position="356"/>
    </location>
</feature>
<feature type="compositionally biased region" description="Basic and acidic residues" evidence="5">
    <location>
        <begin position="909"/>
        <end position="918"/>
    </location>
</feature>
<dbReference type="InterPro" id="IPR036179">
    <property type="entry name" value="Ig-like_dom_sf"/>
</dbReference>
<keyword evidence="2" id="KW-1015">Disulfide bond</keyword>
<feature type="compositionally biased region" description="Gly residues" evidence="5">
    <location>
        <begin position="564"/>
        <end position="576"/>
    </location>
</feature>
<keyword evidence="1" id="KW-0732">Signal</keyword>
<dbReference type="Pfam" id="PF10420">
    <property type="entry name" value="IL12p40_C"/>
    <property type="match status" value="1"/>
</dbReference>
<gene>
    <name evidence="7" type="ORF">NXF25_013442</name>
</gene>
<keyword evidence="4" id="KW-0393">Immunoglobulin domain</keyword>
<accession>A0AAW1B8D2</accession>
<keyword evidence="3" id="KW-0325">Glycoprotein</keyword>
<proteinExistence type="predicted"/>
<dbReference type="Proteomes" id="UP001474421">
    <property type="component" value="Unassembled WGS sequence"/>
</dbReference>
<feature type="region of interest" description="Disordered" evidence="5">
    <location>
        <begin position="336"/>
        <end position="365"/>
    </location>
</feature>
<evidence type="ECO:0000256" key="2">
    <source>
        <dbReference type="ARBA" id="ARBA00023157"/>
    </source>
</evidence>
<sequence length="1020" mass="106876">MTSSSSSHLPPPQPGQPPTYASLPHLTQMLLGKWAALLAVAVAMEAVAAFPSSLLIRKEYENLTLNCSSSPGEQVEWKWKGDTQQESGREFVIYNLDFPFAGNYSCWAGSRLLESFHVALGVHHSYFFKAEGAKEEPEEPAISCWATSYSGTLNCSWKSQNAATFLAHLKRKDTEAVLCPSTEVVLLGNRVVDIQFNNCSFCPYAEEAPLTPLVLVLRGLSEDGGGYSEVKKTFLLRDIVKPDVPAYLKVTGQTVSWAPPASWDLPATYFPLQYNLRLESASGSKENHLLLLVPLSAAGREGADHEAELEQGANPLQGPFDQLILELLAGMEEMRTSAGTLPPPPRLSAAPAPHPHPSQVQTRSLPLSPNRGLLLLSARAPLAKPGTQCNKASLPTQVGQTPGAKQPQSPCPNWASSPATVQEPEPLGPEDCPVLLPGHAPAPPKAFPAPALRSTLNWPSCPLLPKAQSPPRGGGTLDLARLPGCQQPERTACKSRLLFLWANLVAPSPAKQPPPAEKSARAPKSQRPVPAASRRAGRSLRRAVGPQRRAPAPCASALVPEGATRGGGLNEGGGAAAPGARPPAQPAGAASGPHLAAQQRWSDAKVFLASQLSVWTPGGAPAPSHSTCSARSLQRPRSEPAPTAGSSSGPRSPALLPRGGQEAGSSVVAPSPGPPGSAFGSPSHAGGGGQCPGPEEAKLARKTTSGPGLALPARGSKSSCGFPERSWKEGGAETPQAADSTLAGRAPRLVLSQRSGGVGGEGLASGNEGSPPGRDSGLSDSGCRDGDIRSQTATPVPYAVRQTPAAASGLILGQLRQCSKNVRARRGWQGLGEQQGCGLYLLHAAGRRSPLPPAQSFCELAPIQKISLIFIWLPGQVPREELLALAKRRAFRGERWMSRSPLTTQGTQKEGRGKCPAEERGDRPLHICLALGSNFLGYPCGGPGSLQPSLSPMFPVGAVCKHPRPARTRLPLTGPLATWSLGLFLPGGGLGRRPDESTRFRASCSLAMSGTEAQGAPGSP</sequence>
<dbReference type="InterPro" id="IPR013783">
    <property type="entry name" value="Ig-like_fold"/>
</dbReference>
<dbReference type="InterPro" id="IPR019482">
    <property type="entry name" value="IL-12_beta_cen-dom"/>
</dbReference>
<keyword evidence="8" id="KW-1185">Reference proteome</keyword>
<feature type="compositionally biased region" description="Low complexity" evidence="5">
    <location>
        <begin position="663"/>
        <end position="684"/>
    </location>
</feature>
<evidence type="ECO:0000256" key="4">
    <source>
        <dbReference type="ARBA" id="ARBA00023319"/>
    </source>
</evidence>
<dbReference type="SUPFAM" id="SSF49265">
    <property type="entry name" value="Fibronectin type III"/>
    <property type="match status" value="1"/>
</dbReference>
<dbReference type="InterPro" id="IPR050676">
    <property type="entry name" value="IL-12"/>
</dbReference>
<dbReference type="SMART" id="SM00409">
    <property type="entry name" value="IG"/>
    <property type="match status" value="1"/>
</dbReference>
<dbReference type="EMBL" id="JAOTOJ010000007">
    <property type="protein sequence ID" value="KAK9398473.1"/>
    <property type="molecule type" value="Genomic_DNA"/>
</dbReference>
<evidence type="ECO:0000313" key="8">
    <source>
        <dbReference type="Proteomes" id="UP001474421"/>
    </source>
</evidence>
<evidence type="ECO:0000259" key="6">
    <source>
        <dbReference type="SMART" id="SM00409"/>
    </source>
</evidence>
<comment type="caution">
    <text evidence="7">The sequence shown here is derived from an EMBL/GenBank/DDBJ whole genome shotgun (WGS) entry which is preliminary data.</text>
</comment>
<evidence type="ECO:0000313" key="7">
    <source>
        <dbReference type="EMBL" id="KAK9398473.1"/>
    </source>
</evidence>
<reference evidence="7 8" key="1">
    <citation type="journal article" date="2024" name="Proc. Natl. Acad. Sci. U.S.A.">
        <title>The genetic regulatory architecture and epigenomic basis for age-related changes in rattlesnake venom.</title>
        <authorList>
            <person name="Hogan M.P."/>
            <person name="Holding M.L."/>
            <person name="Nystrom G.S."/>
            <person name="Colston T.J."/>
            <person name="Bartlett D.A."/>
            <person name="Mason A.J."/>
            <person name="Ellsworth S.A."/>
            <person name="Rautsaw R.M."/>
            <person name="Lawrence K.C."/>
            <person name="Strickland J.L."/>
            <person name="He B."/>
            <person name="Fraser P."/>
            <person name="Margres M.J."/>
            <person name="Gilbert D.M."/>
            <person name="Gibbs H.L."/>
            <person name="Parkinson C.L."/>
            <person name="Rokyta D.R."/>
        </authorList>
    </citation>
    <scope>NUCLEOTIDE SEQUENCE [LARGE SCALE GENOMIC DNA]</scope>
    <source>
        <strain evidence="7">DRR0105</strain>
    </source>
</reference>
<feature type="domain" description="Immunoglobulin" evidence="6">
    <location>
        <begin position="52"/>
        <end position="123"/>
    </location>
</feature>
<dbReference type="PANTHER" id="PTHR48485">
    <property type="entry name" value="INTERLEUKIN-12 SUBUNIT BETA-RELATED"/>
    <property type="match status" value="1"/>
</dbReference>
<feature type="region of interest" description="Disordered" evidence="5">
    <location>
        <begin position="899"/>
        <end position="918"/>
    </location>
</feature>
<dbReference type="SUPFAM" id="SSF48726">
    <property type="entry name" value="Immunoglobulin"/>
    <property type="match status" value="1"/>
</dbReference>
<dbReference type="InterPro" id="IPR036116">
    <property type="entry name" value="FN3_sf"/>
</dbReference>
<organism evidence="7 8">
    <name type="scientific">Crotalus adamanteus</name>
    <name type="common">Eastern diamondback rattlesnake</name>
    <dbReference type="NCBI Taxonomy" id="8729"/>
    <lineage>
        <taxon>Eukaryota</taxon>
        <taxon>Metazoa</taxon>
        <taxon>Chordata</taxon>
        <taxon>Craniata</taxon>
        <taxon>Vertebrata</taxon>
        <taxon>Euteleostomi</taxon>
        <taxon>Lepidosauria</taxon>
        <taxon>Squamata</taxon>
        <taxon>Bifurcata</taxon>
        <taxon>Unidentata</taxon>
        <taxon>Episquamata</taxon>
        <taxon>Toxicofera</taxon>
        <taxon>Serpentes</taxon>
        <taxon>Colubroidea</taxon>
        <taxon>Viperidae</taxon>
        <taxon>Crotalinae</taxon>
        <taxon>Crotalus</taxon>
    </lineage>
</organism>